<dbReference type="HOGENOM" id="CLU_2167362_0_0_7"/>
<evidence type="ECO:0000313" key="2">
    <source>
        <dbReference type="Proteomes" id="UP000006695"/>
    </source>
</evidence>
<dbReference type="NCBIfam" id="NF045719">
    <property type="entry name" value="GSU3473_fam"/>
    <property type="match status" value="1"/>
</dbReference>
<dbReference type="AlphaFoldDB" id="A5G3A6"/>
<gene>
    <name evidence="1" type="ordered locus">Gura_2084</name>
</gene>
<protein>
    <submittedName>
        <fullName evidence="1">Uncharacterized protein</fullName>
    </submittedName>
</protein>
<proteinExistence type="predicted"/>
<keyword evidence="2" id="KW-1185">Reference proteome</keyword>
<dbReference type="EMBL" id="CP000698">
    <property type="protein sequence ID" value="ABQ26274.1"/>
    <property type="molecule type" value="Genomic_DNA"/>
</dbReference>
<name>A5G3A6_GEOUR</name>
<dbReference type="InterPro" id="IPR054686">
    <property type="entry name" value="GSU3473-like"/>
</dbReference>
<sequence length="110" mass="12459">MTWGNIASHPGDESPGYIRTPLMGLNNLDAQTKPDNAEIIEIKVIPMLIRVQYDDESFGMVDDTILETMISRDIIVGFQRSSGWVRIGRDEVRAPRVERRRSGALINIYV</sequence>
<dbReference type="Proteomes" id="UP000006695">
    <property type="component" value="Chromosome"/>
</dbReference>
<organism evidence="1 2">
    <name type="scientific">Geotalea uraniireducens (strain Rf4)</name>
    <name type="common">Geobacter uraniireducens</name>
    <dbReference type="NCBI Taxonomy" id="351605"/>
    <lineage>
        <taxon>Bacteria</taxon>
        <taxon>Pseudomonadati</taxon>
        <taxon>Thermodesulfobacteriota</taxon>
        <taxon>Desulfuromonadia</taxon>
        <taxon>Geobacterales</taxon>
        <taxon>Geobacteraceae</taxon>
        <taxon>Geotalea</taxon>
    </lineage>
</organism>
<evidence type="ECO:0000313" key="1">
    <source>
        <dbReference type="EMBL" id="ABQ26274.1"/>
    </source>
</evidence>
<reference evidence="1 2" key="1">
    <citation type="submission" date="2007-05" db="EMBL/GenBank/DDBJ databases">
        <title>Complete sequence of Geobacter uraniireducens Rf4.</title>
        <authorList>
            <consortium name="US DOE Joint Genome Institute"/>
            <person name="Copeland A."/>
            <person name="Lucas S."/>
            <person name="Lapidus A."/>
            <person name="Barry K."/>
            <person name="Detter J.C."/>
            <person name="Glavina del Rio T."/>
            <person name="Hammon N."/>
            <person name="Israni S."/>
            <person name="Dalin E."/>
            <person name="Tice H."/>
            <person name="Pitluck S."/>
            <person name="Chertkov O."/>
            <person name="Brettin T."/>
            <person name="Bruce D."/>
            <person name="Han C."/>
            <person name="Schmutz J."/>
            <person name="Larimer F."/>
            <person name="Land M."/>
            <person name="Hauser L."/>
            <person name="Kyrpides N."/>
            <person name="Mikhailova N."/>
            <person name="Shelobolina E."/>
            <person name="Aklujkar M."/>
            <person name="Lovley D."/>
            <person name="Richardson P."/>
        </authorList>
    </citation>
    <scope>NUCLEOTIDE SEQUENCE [LARGE SCALE GENOMIC DNA]</scope>
    <source>
        <strain evidence="1 2">Rf4</strain>
    </source>
</reference>
<dbReference type="KEGG" id="gur:Gura_2084"/>
<accession>A5G3A6</accession>